<feature type="transmembrane region" description="Helical" evidence="17">
    <location>
        <begin position="113"/>
        <end position="132"/>
    </location>
</feature>
<dbReference type="Pfam" id="PF00361">
    <property type="entry name" value="Proton_antipo_M"/>
    <property type="match status" value="1"/>
</dbReference>
<organism evidence="21">
    <name type="scientific">Ultragryllacris sp. 1 JL-2022a</name>
    <dbReference type="NCBI Taxonomy" id="2993487"/>
    <lineage>
        <taxon>Eukaryota</taxon>
        <taxon>Metazoa</taxon>
        <taxon>Ecdysozoa</taxon>
        <taxon>Arthropoda</taxon>
        <taxon>Hexapoda</taxon>
        <taxon>Insecta</taxon>
        <taxon>Pterygota</taxon>
        <taxon>Neoptera</taxon>
        <taxon>Polyneoptera</taxon>
        <taxon>Orthoptera</taxon>
        <taxon>Ensifera</taxon>
        <taxon>Tettigoniidea</taxon>
        <taxon>Stenopelmatoidea</taxon>
        <taxon>Gryllacrididae</taxon>
        <taxon>Ultragryllacris</taxon>
    </lineage>
</organism>
<feature type="transmembrane region" description="Helical" evidence="17">
    <location>
        <begin position="341"/>
        <end position="364"/>
    </location>
</feature>
<comment type="function">
    <text evidence="17">Core subunit of the mitochondrial membrane respiratory chain NADH dehydrogenase (Complex I) which catalyzes electron transfer from NADH through the respiratory chain, using ubiquinone as an electron acceptor. Essential for the catalytic activity and assembly of complex I.</text>
</comment>
<feature type="transmembrane region" description="Helical" evidence="17">
    <location>
        <begin position="488"/>
        <end position="514"/>
    </location>
</feature>
<dbReference type="GO" id="GO:0008137">
    <property type="term" value="F:NADH dehydrogenase (ubiquinone) activity"/>
    <property type="evidence" value="ECO:0007669"/>
    <property type="project" value="UniProtKB-EC"/>
</dbReference>
<evidence type="ECO:0000256" key="14">
    <source>
        <dbReference type="ARBA" id="ARBA00023128"/>
    </source>
</evidence>
<evidence type="ECO:0000256" key="11">
    <source>
        <dbReference type="ARBA" id="ARBA00022989"/>
    </source>
</evidence>
<dbReference type="GO" id="GO:0003954">
    <property type="term" value="F:NADH dehydrogenase activity"/>
    <property type="evidence" value="ECO:0007669"/>
    <property type="project" value="TreeGrafter"/>
</dbReference>
<feature type="transmembrane region" description="Helical" evidence="17">
    <location>
        <begin position="422"/>
        <end position="445"/>
    </location>
</feature>
<keyword evidence="7 17" id="KW-0812">Transmembrane</keyword>
<evidence type="ECO:0000256" key="13">
    <source>
        <dbReference type="ARBA" id="ARBA00023075"/>
    </source>
</evidence>
<dbReference type="InterPro" id="IPR001750">
    <property type="entry name" value="ND/Mrp_TM"/>
</dbReference>
<dbReference type="PRINTS" id="PR01434">
    <property type="entry name" value="NADHDHGNASE5"/>
</dbReference>
<reference evidence="21" key="1">
    <citation type="submission" date="2022-02" db="EMBL/GenBank/DDBJ databases">
        <authorList>
            <person name="Liu J."/>
            <person name="Bian X."/>
        </authorList>
    </citation>
    <scope>NUCLEOTIDE SEQUENCE</scope>
</reference>
<keyword evidence="14 17" id="KW-0496">Mitochondrion</keyword>
<dbReference type="PANTHER" id="PTHR42829:SF2">
    <property type="entry name" value="NADH-UBIQUINONE OXIDOREDUCTASE CHAIN 5"/>
    <property type="match status" value="1"/>
</dbReference>
<evidence type="ECO:0000256" key="12">
    <source>
        <dbReference type="ARBA" id="ARBA00023027"/>
    </source>
</evidence>
<evidence type="ECO:0000256" key="8">
    <source>
        <dbReference type="ARBA" id="ARBA00022792"/>
    </source>
</evidence>
<evidence type="ECO:0000256" key="5">
    <source>
        <dbReference type="ARBA" id="ARBA00022448"/>
    </source>
</evidence>
<evidence type="ECO:0000259" key="20">
    <source>
        <dbReference type="Pfam" id="PF06455"/>
    </source>
</evidence>
<feature type="transmembrane region" description="Helical" evidence="17">
    <location>
        <begin position="51"/>
        <end position="76"/>
    </location>
</feature>
<dbReference type="GO" id="GO:0015990">
    <property type="term" value="P:electron transport coupled proton transport"/>
    <property type="evidence" value="ECO:0007669"/>
    <property type="project" value="TreeGrafter"/>
</dbReference>
<feature type="transmembrane region" description="Helical" evidence="17">
    <location>
        <begin position="274"/>
        <end position="292"/>
    </location>
</feature>
<feature type="transmembrane region" description="Helical" evidence="17">
    <location>
        <begin position="7"/>
        <end position="31"/>
    </location>
</feature>
<feature type="transmembrane region" description="Helical" evidence="17">
    <location>
        <begin position="457"/>
        <end position="476"/>
    </location>
</feature>
<keyword evidence="15 17" id="KW-0472">Membrane</keyword>
<comment type="similarity">
    <text evidence="17">Belongs to the complex I subunit 5 family.</text>
</comment>
<dbReference type="EC" id="7.1.1.2" evidence="3 17"/>
<dbReference type="InterPro" id="IPR003945">
    <property type="entry name" value="NU5C-like"/>
</dbReference>
<keyword evidence="13 17" id="KW-0830">Ubiquinone</keyword>
<comment type="function">
    <text evidence="1">Core subunit of the mitochondrial membrane respiratory chain NADH dehydrogenase (Complex I) that is believed to belong to the minimal assembly required for catalysis. Complex I functions in the transfer of electrons from NADH to the respiratory chain. The immediate electron acceptor for the enzyme is believed to be ubiquinone.</text>
</comment>
<gene>
    <name evidence="21" type="primary">ND5</name>
</gene>
<feature type="domain" description="NADH:quinone oxidoreductase/Mrp antiporter transmembrane" evidence="18">
    <location>
        <begin position="108"/>
        <end position="392"/>
    </location>
</feature>
<dbReference type="InterPro" id="IPR010934">
    <property type="entry name" value="NADH_DH_su5_C"/>
</dbReference>
<evidence type="ECO:0000256" key="16">
    <source>
        <dbReference type="ARBA" id="ARBA00049551"/>
    </source>
</evidence>
<comment type="subcellular location">
    <subcellularLocation>
        <location evidence="2">Mitochondrion inner membrane</location>
        <topology evidence="2">Multi-pass membrane protein</topology>
    </subcellularLocation>
</comment>
<keyword evidence="9" id="KW-1278">Translocase</keyword>
<dbReference type="AlphaFoldDB" id="A0A9E7VCL3"/>
<dbReference type="InterPro" id="IPR001516">
    <property type="entry name" value="Proton_antipo_N"/>
</dbReference>
<feature type="domain" description="NADH dehydrogenase subunit 5 C-terminal" evidence="20">
    <location>
        <begin position="395"/>
        <end position="576"/>
    </location>
</feature>
<keyword evidence="5 17" id="KW-0813">Transport</keyword>
<feature type="transmembrane region" description="Helical" evidence="17">
    <location>
        <begin position="249"/>
        <end position="267"/>
    </location>
</feature>
<evidence type="ECO:0000256" key="4">
    <source>
        <dbReference type="ARBA" id="ARBA00021096"/>
    </source>
</evidence>
<evidence type="ECO:0000256" key="15">
    <source>
        <dbReference type="ARBA" id="ARBA00023136"/>
    </source>
</evidence>
<keyword evidence="10" id="KW-0249">Electron transport</keyword>
<evidence type="ECO:0000256" key="7">
    <source>
        <dbReference type="ARBA" id="ARBA00022692"/>
    </source>
</evidence>
<evidence type="ECO:0000259" key="19">
    <source>
        <dbReference type="Pfam" id="PF00662"/>
    </source>
</evidence>
<dbReference type="EMBL" id="OM731663">
    <property type="protein sequence ID" value="UZC53683.1"/>
    <property type="molecule type" value="Genomic_DNA"/>
</dbReference>
<dbReference type="GO" id="GO:0042773">
    <property type="term" value="P:ATP synthesis coupled electron transport"/>
    <property type="evidence" value="ECO:0007669"/>
    <property type="project" value="InterPro"/>
</dbReference>
<feature type="transmembrane region" description="Helical" evidence="17">
    <location>
        <begin position="153"/>
        <end position="173"/>
    </location>
</feature>
<dbReference type="Pfam" id="PF06455">
    <property type="entry name" value="NADH5_C"/>
    <property type="match status" value="1"/>
</dbReference>
<evidence type="ECO:0000259" key="18">
    <source>
        <dbReference type="Pfam" id="PF00361"/>
    </source>
</evidence>
<feature type="transmembrane region" description="Helical" evidence="17">
    <location>
        <begin position="88"/>
        <end position="107"/>
    </location>
</feature>
<proteinExistence type="inferred from homology"/>
<keyword evidence="8" id="KW-0999">Mitochondrion inner membrane</keyword>
<dbReference type="GO" id="GO:0005743">
    <property type="term" value="C:mitochondrial inner membrane"/>
    <property type="evidence" value="ECO:0007669"/>
    <property type="project" value="UniProtKB-SubCell"/>
</dbReference>
<feature type="transmembrane region" description="Helical" evidence="17">
    <location>
        <begin position="558"/>
        <end position="577"/>
    </location>
</feature>
<keyword evidence="11 17" id="KW-1133">Transmembrane helix</keyword>
<evidence type="ECO:0000256" key="10">
    <source>
        <dbReference type="ARBA" id="ARBA00022982"/>
    </source>
</evidence>
<sequence>MMWSFSICLLSFIFLFLLSLLMCLLGCYFLMLDLVYFVEWEVISLNSSSIVMTILFDWMSLLFMSFVLCISSLVIYYSEEYMSGDVSLNRFIILVLMFVLSMMFLIISPNLISILLGWDGLGLVSYCLVIYYQNVKSYNAGMLTALSNRIGDVALLMAIAWMLNFGSWNYIYYLELNNDCLELKIVGGLVLLAAMTKSAQIPFSSWLPAAMAAPTPVSALVHSSTLVTAGVYLLIRFNALIFGNAWGDFLLLISGLTMFMAGMGANFEFDLKKIIALSTLSQLGLMMSILSIGYYKLAFFHLLTHALFKALLFMCAGAIIHNMKNSQDIRGMGGMCSQMPLTSACLNVSNLALCGMPFLAGFYSKDLILEVVSLSLMNWFSFFFFFFSTGLTVSYSLRLVYYSMTGDLNSTSLHSLSDEGWIMLKGMLVLMLLAVMGGSMLSWMICCTPEAVILPRILSMLTLMVCLIGGWIGYEISKFSLSYDLYSLKMYLMTSFLGSMWFMPMISTCGVNYYPLVMGNLISSVYDQGWSEEFGGQVIYVTSVNYSLTNQFWQNNDLKTYLIGFIVWLFILMMLILF</sequence>
<feature type="domain" description="NADH-Ubiquinone oxidoreductase (complex I) chain 5 N-terminal" evidence="19">
    <location>
        <begin position="43"/>
        <end position="91"/>
    </location>
</feature>
<keyword evidence="6" id="KW-0679">Respiratory chain</keyword>
<evidence type="ECO:0000256" key="6">
    <source>
        <dbReference type="ARBA" id="ARBA00022660"/>
    </source>
</evidence>
<protein>
    <recommendedName>
        <fullName evidence="4 17">NADH-ubiquinone oxidoreductase chain 5</fullName>
        <ecNumber evidence="3 17">7.1.1.2</ecNumber>
    </recommendedName>
</protein>
<evidence type="ECO:0000256" key="3">
    <source>
        <dbReference type="ARBA" id="ARBA00012944"/>
    </source>
</evidence>
<comment type="catalytic activity">
    <reaction evidence="16 17">
        <text>a ubiquinone + NADH + 5 H(+)(in) = a ubiquinol + NAD(+) + 4 H(+)(out)</text>
        <dbReference type="Rhea" id="RHEA:29091"/>
        <dbReference type="Rhea" id="RHEA-COMP:9565"/>
        <dbReference type="Rhea" id="RHEA-COMP:9566"/>
        <dbReference type="ChEBI" id="CHEBI:15378"/>
        <dbReference type="ChEBI" id="CHEBI:16389"/>
        <dbReference type="ChEBI" id="CHEBI:17976"/>
        <dbReference type="ChEBI" id="CHEBI:57540"/>
        <dbReference type="ChEBI" id="CHEBI:57945"/>
        <dbReference type="EC" id="7.1.1.2"/>
    </reaction>
</comment>
<evidence type="ECO:0000256" key="1">
    <source>
        <dbReference type="ARBA" id="ARBA00003257"/>
    </source>
</evidence>
<evidence type="ECO:0000256" key="9">
    <source>
        <dbReference type="ARBA" id="ARBA00022967"/>
    </source>
</evidence>
<name>A0A9E7VCL3_9ORTH</name>
<feature type="transmembrane region" description="Helical" evidence="17">
    <location>
        <begin position="219"/>
        <end position="243"/>
    </location>
</feature>
<accession>A0A9E7VCL3</accession>
<dbReference type="PANTHER" id="PTHR42829">
    <property type="entry name" value="NADH-UBIQUINONE OXIDOREDUCTASE CHAIN 5"/>
    <property type="match status" value="1"/>
</dbReference>
<evidence type="ECO:0000256" key="2">
    <source>
        <dbReference type="ARBA" id="ARBA00004448"/>
    </source>
</evidence>
<evidence type="ECO:0000313" key="21">
    <source>
        <dbReference type="EMBL" id="UZC53683.1"/>
    </source>
</evidence>
<feature type="transmembrane region" description="Helical" evidence="17">
    <location>
        <begin position="376"/>
        <end position="401"/>
    </location>
</feature>
<geneLocation type="mitochondrion" evidence="21"/>
<dbReference type="Pfam" id="PF00662">
    <property type="entry name" value="Proton_antipo_N"/>
    <property type="match status" value="1"/>
</dbReference>
<keyword evidence="12 17" id="KW-0520">NAD</keyword>
<feature type="transmembrane region" description="Helical" evidence="17">
    <location>
        <begin position="298"/>
        <end position="320"/>
    </location>
</feature>
<evidence type="ECO:0000256" key="17">
    <source>
        <dbReference type="RuleBase" id="RU003404"/>
    </source>
</evidence>